<gene>
    <name evidence="1" type="ORF">SPIL2461_LOCUS12220</name>
</gene>
<protein>
    <submittedName>
        <fullName evidence="1">Uncharacterized protein</fullName>
    </submittedName>
</protein>
<proteinExistence type="predicted"/>
<keyword evidence="2" id="KW-1185">Reference proteome</keyword>
<dbReference type="EMBL" id="CAJNIZ010024769">
    <property type="protein sequence ID" value="CAE7479499.1"/>
    <property type="molecule type" value="Genomic_DNA"/>
</dbReference>
<dbReference type="Proteomes" id="UP000649617">
    <property type="component" value="Unassembled WGS sequence"/>
</dbReference>
<organism evidence="1 2">
    <name type="scientific">Symbiodinium pilosum</name>
    <name type="common">Dinoflagellate</name>
    <dbReference type="NCBI Taxonomy" id="2952"/>
    <lineage>
        <taxon>Eukaryota</taxon>
        <taxon>Sar</taxon>
        <taxon>Alveolata</taxon>
        <taxon>Dinophyceae</taxon>
        <taxon>Suessiales</taxon>
        <taxon>Symbiodiniaceae</taxon>
        <taxon>Symbiodinium</taxon>
    </lineage>
</organism>
<name>A0A812SK62_SYMPI</name>
<comment type="caution">
    <text evidence="1">The sequence shown here is derived from an EMBL/GenBank/DDBJ whole genome shotgun (WGS) entry which is preliminary data.</text>
</comment>
<feature type="non-terminal residue" evidence="1">
    <location>
        <position position="1"/>
    </location>
</feature>
<evidence type="ECO:0000313" key="1">
    <source>
        <dbReference type="EMBL" id="CAE7479499.1"/>
    </source>
</evidence>
<dbReference type="AlphaFoldDB" id="A0A812SK62"/>
<accession>A0A812SK62</accession>
<evidence type="ECO:0000313" key="2">
    <source>
        <dbReference type="Proteomes" id="UP000649617"/>
    </source>
</evidence>
<reference evidence="1" key="1">
    <citation type="submission" date="2021-02" db="EMBL/GenBank/DDBJ databases">
        <authorList>
            <person name="Dougan E. K."/>
            <person name="Rhodes N."/>
            <person name="Thang M."/>
            <person name="Chan C."/>
        </authorList>
    </citation>
    <scope>NUCLEOTIDE SEQUENCE</scope>
</reference>
<dbReference type="OrthoDB" id="436123at2759"/>
<sequence>MVRVDAVDGLGAEELSKGSDPMVTWTRIGCWADATDEDEQIPSPVAVAARPRARARRKPRIYSRQLLLELRRIESPASPRLRAKRVEELPEPVVPSRRKRALQESGDPRGAAQTIPVHIFDPITAAATCEVVLSWLTSKENTVDAPSKTSGMPPTAREVRALRPNAAEFFPASKKLAALVEEEGEDEEDDEEPRPRAGCSLMCGISVAILLALLCHAVQFGQPRAQPVA</sequence>